<gene>
    <name evidence="2" type="ORF">DFO61_5012</name>
</gene>
<dbReference type="Proteomes" id="UP000265836">
    <property type="component" value="Unassembled WGS sequence"/>
</dbReference>
<organism evidence="2 3">
    <name type="scientific">Ectopseudomonas oleovorans</name>
    <name type="common">Pseudomonas oleovorans</name>
    <dbReference type="NCBI Taxonomy" id="301"/>
    <lineage>
        <taxon>Bacteria</taxon>
        <taxon>Pseudomonadati</taxon>
        <taxon>Pseudomonadota</taxon>
        <taxon>Gammaproteobacteria</taxon>
        <taxon>Pseudomonadales</taxon>
        <taxon>Pseudomonadaceae</taxon>
        <taxon>Ectopseudomonas</taxon>
    </lineage>
</organism>
<sequence>MTNNQIEMKLDMSDEREEDWNEELADEVSSEGVESLVVYSRDWTVETILKQIEHGNIDLSPGFQRRNAWNDIKRSKLIESLIIGVPVPEIVLAEDLAKKKSFIVIDGKQRLLALAGYAAPDEFDSWDKAALKGLNTRKDLNGLPFGEIEKRDQEHRLLMNSDIRCTVIANYKSNDVLYDIFYRLNTGSVPLSSQELRQVLNRGKFAEYLIGATNNLLPIHEAMNLKGPDNRLRDAEIVLRYIAFSKYGMEYGGNLTPFLDESMAKINEGWGTEEADVVRLFDEMNEGCAYLLDKVGLKKTGRKFTEDHWETRFNRALFEVECYYFSKVPKVERDAISAADLIGELEHFFKESPDFVDSIETSTKNIYRYRARYALFQEFVNKVFGTAIDCVPLPEMP</sequence>
<dbReference type="PANTHER" id="PTHR39639">
    <property type="entry name" value="CHROMOSOME 16, WHOLE GENOME SHOTGUN SEQUENCE"/>
    <property type="match status" value="1"/>
</dbReference>
<dbReference type="Pfam" id="PF03235">
    <property type="entry name" value="GmrSD_N"/>
    <property type="match status" value="1"/>
</dbReference>
<accession>A0A397M1J4</accession>
<reference evidence="2 3" key="1">
    <citation type="submission" date="2018-08" db="EMBL/GenBank/DDBJ databases">
        <title>Genome sequencing of rice bacterial endophytes.</title>
        <authorList>
            <person name="Venturi V."/>
        </authorList>
    </citation>
    <scope>NUCLEOTIDE SEQUENCE [LARGE SCALE GENOMIC DNA]</scope>
    <source>
        <strain evidence="2 3">E1205</strain>
    </source>
</reference>
<proteinExistence type="predicted"/>
<dbReference type="EMBL" id="QXDA01000010">
    <property type="protein sequence ID" value="RIA18850.1"/>
    <property type="molecule type" value="Genomic_DNA"/>
</dbReference>
<dbReference type="PANTHER" id="PTHR39639:SF1">
    <property type="entry name" value="DUF262 DOMAIN-CONTAINING PROTEIN"/>
    <property type="match status" value="1"/>
</dbReference>
<evidence type="ECO:0000313" key="3">
    <source>
        <dbReference type="Proteomes" id="UP000265836"/>
    </source>
</evidence>
<comment type="caution">
    <text evidence="2">The sequence shown here is derived from an EMBL/GenBank/DDBJ whole genome shotgun (WGS) entry which is preliminary data.</text>
</comment>
<evidence type="ECO:0000259" key="1">
    <source>
        <dbReference type="Pfam" id="PF03235"/>
    </source>
</evidence>
<evidence type="ECO:0000313" key="2">
    <source>
        <dbReference type="EMBL" id="RIA18850.1"/>
    </source>
</evidence>
<dbReference type="AlphaFoldDB" id="A0A397M1J4"/>
<dbReference type="InterPro" id="IPR004919">
    <property type="entry name" value="GmrSD_N"/>
</dbReference>
<protein>
    <submittedName>
        <fullName evidence="2">Uncharacterized protein DUF262</fullName>
    </submittedName>
</protein>
<dbReference type="RefSeq" id="WP_119695232.1">
    <property type="nucleotide sequence ID" value="NZ_QXDA01000010.1"/>
</dbReference>
<name>A0A397M1J4_ECTOL</name>
<feature type="domain" description="GmrSD restriction endonucleases N-terminal" evidence="1">
    <location>
        <begin position="46"/>
        <end position="198"/>
    </location>
</feature>